<feature type="region of interest" description="Disordered" evidence="1">
    <location>
        <begin position="28"/>
        <end position="57"/>
    </location>
</feature>
<comment type="caution">
    <text evidence="2">The sequence shown here is derived from an EMBL/GenBank/DDBJ whole genome shotgun (WGS) entry which is preliminary data.</text>
</comment>
<dbReference type="Proteomes" id="UP000280296">
    <property type="component" value="Unassembled WGS sequence"/>
</dbReference>
<protein>
    <submittedName>
        <fullName evidence="2">Uncharacterized protein</fullName>
    </submittedName>
</protein>
<evidence type="ECO:0000313" key="3">
    <source>
        <dbReference type="Proteomes" id="UP000280296"/>
    </source>
</evidence>
<reference evidence="2 3" key="2">
    <citation type="submission" date="2019-01" db="EMBL/GenBank/DDBJ databases">
        <title>Tautonia sociabilis, a novel thermotolerant planctomycete of Isosphaeraceae family, isolated from a 4000 m deep subterranean habitat.</title>
        <authorList>
            <person name="Kovaleva O.L."/>
            <person name="Elcheninov A.G."/>
            <person name="Van Heerden E."/>
            <person name="Toshchakov S.V."/>
            <person name="Novikov A."/>
            <person name="Bonch-Osmolovskaya E.A."/>
            <person name="Kublanov I.V."/>
        </authorList>
    </citation>
    <scope>NUCLEOTIDE SEQUENCE [LARGE SCALE GENOMIC DNA]</scope>
    <source>
        <strain evidence="2 3">GM2012</strain>
    </source>
</reference>
<organism evidence="2 3">
    <name type="scientific">Tautonia sociabilis</name>
    <dbReference type="NCBI Taxonomy" id="2080755"/>
    <lineage>
        <taxon>Bacteria</taxon>
        <taxon>Pseudomonadati</taxon>
        <taxon>Planctomycetota</taxon>
        <taxon>Planctomycetia</taxon>
        <taxon>Isosphaerales</taxon>
        <taxon>Isosphaeraceae</taxon>
        <taxon>Tautonia</taxon>
    </lineage>
</organism>
<evidence type="ECO:0000256" key="1">
    <source>
        <dbReference type="SAM" id="MobiDB-lite"/>
    </source>
</evidence>
<keyword evidence="3" id="KW-1185">Reference proteome</keyword>
<sequence>MTIRFSPSPPTRRLVVAIALLASLSRGEASGFPQDDGPGPEVAERPDGRRLTGRLVSRDDGQIAFEPDSGDAPLPIDRLFRVERRPEAPPPGPAPNPQPFILELGANQRLSGQLLTIDETTIRLSLGDRGDEVAVNRLGASALRQRPGEARVLAEGFEQNADPDHWTLRPGAEVRLLPDGGGHVLSLDPEGAEARLRLPARIDSGRVELDFPWAASPVPGRRWVVDLIFDGPNGEEITRVVLGWADPFPSVESRGGPEILVQPLTLEAGTHRLSARFGPERTLLAIDGDELGRGKGPNGPLVALRLLSEASRDAGPAAGLSAEVDNVLAVRFFSPATSVEVDPDQDEVRLVSGDQLWGELVSAGPDSVTLLALDRPISLPWSQIAGLSFRRAPQPGEPVSGTIIRVEWASGDPDSLPDRIEGTLAGLDDASIRVATPYGGIIPIPRNLLRRLEVLGRGRVLVIDPHPRHLGDQPMPELDPVMPDGDRLERRFRLDDLPRRPAELVIDAVQVEGDFDSGRFVEELRNGFLRTRVALNGERFDDLNRHVRDANRSPTRLRLPLPDGLLRPGDNTLEFDQLGLEQEPEYRDDLGLLRIALEWPDDPAAWP</sequence>
<name>A0A432MQE0_9BACT</name>
<evidence type="ECO:0000313" key="2">
    <source>
        <dbReference type="EMBL" id="RUL89276.1"/>
    </source>
</evidence>
<dbReference type="RefSeq" id="WP_126723712.1">
    <property type="nucleotide sequence ID" value="NZ_RYZH01000003.1"/>
</dbReference>
<dbReference type="AlphaFoldDB" id="A0A432MQE0"/>
<dbReference type="OrthoDB" id="247651at2"/>
<accession>A0A432MQE0</accession>
<reference evidence="2 3" key="1">
    <citation type="submission" date="2018-12" db="EMBL/GenBank/DDBJ databases">
        <authorList>
            <person name="Toschakov S.V."/>
        </authorList>
    </citation>
    <scope>NUCLEOTIDE SEQUENCE [LARGE SCALE GENOMIC DNA]</scope>
    <source>
        <strain evidence="2 3">GM2012</strain>
    </source>
</reference>
<dbReference type="EMBL" id="RYZH01000003">
    <property type="protein sequence ID" value="RUL89276.1"/>
    <property type="molecule type" value="Genomic_DNA"/>
</dbReference>
<proteinExistence type="predicted"/>
<feature type="compositionally biased region" description="Basic and acidic residues" evidence="1">
    <location>
        <begin position="42"/>
        <end position="57"/>
    </location>
</feature>
<gene>
    <name evidence="2" type="ORF">TsocGM_02330</name>
</gene>